<sequence>MKLSSKLKKLCISKHNKGTKYDDYLLSNVADEKEHIIVSCNFGNHNGEINVIDGTDQDEDELNESIDLSLPSTLLRMPSLQWSSVNLGKFSTNETDDGHIETSFRERRFVDRERSQPVDVDDHMESLEEGNRSDSMMSMLKVSSSLSNLTKRNTRHDLSAKKNSNSNGTLKTSSQNSYNSSSSNGSSSILRELEINSPDNLNLVLGMERTLFAALNNSWLLALGGIGLMSVGSGDVRATRAGICILSGGIVSALVAIMMHFVRLRQIQNNRPSRYSHTIIWSSIIALLTIITLALEMYFGILYPYLDRTKAVTITSGN</sequence>
<keyword evidence="4" id="KW-1185">Reference proteome</keyword>
<proteinExistence type="predicted"/>
<keyword evidence="2" id="KW-0812">Transmembrane</keyword>
<evidence type="ECO:0000313" key="4">
    <source>
        <dbReference type="Proteomes" id="UP001054902"/>
    </source>
</evidence>
<reference evidence="3 4" key="1">
    <citation type="journal article" date="2021" name="Sci. Rep.">
        <title>The genome of the diatom Chaetoceros tenuissimus carries an ancient integrated fragment of an extant virus.</title>
        <authorList>
            <person name="Hongo Y."/>
            <person name="Kimura K."/>
            <person name="Takaki Y."/>
            <person name="Yoshida Y."/>
            <person name="Baba S."/>
            <person name="Kobayashi G."/>
            <person name="Nagasaki K."/>
            <person name="Hano T."/>
            <person name="Tomaru Y."/>
        </authorList>
    </citation>
    <scope>NUCLEOTIDE SEQUENCE [LARGE SCALE GENOMIC DNA]</scope>
    <source>
        <strain evidence="3 4">NIES-3715</strain>
    </source>
</reference>
<feature type="region of interest" description="Disordered" evidence="1">
    <location>
        <begin position="151"/>
        <end position="185"/>
    </location>
</feature>
<evidence type="ECO:0000313" key="3">
    <source>
        <dbReference type="EMBL" id="GFH45675.1"/>
    </source>
</evidence>
<dbReference type="Proteomes" id="UP001054902">
    <property type="component" value="Unassembled WGS sequence"/>
</dbReference>
<organism evidence="3 4">
    <name type="scientific">Chaetoceros tenuissimus</name>
    <dbReference type="NCBI Taxonomy" id="426638"/>
    <lineage>
        <taxon>Eukaryota</taxon>
        <taxon>Sar</taxon>
        <taxon>Stramenopiles</taxon>
        <taxon>Ochrophyta</taxon>
        <taxon>Bacillariophyta</taxon>
        <taxon>Coscinodiscophyceae</taxon>
        <taxon>Chaetocerotophycidae</taxon>
        <taxon>Chaetocerotales</taxon>
        <taxon>Chaetocerotaceae</taxon>
        <taxon>Chaetoceros</taxon>
    </lineage>
</organism>
<protein>
    <submittedName>
        <fullName evidence="3">Uncharacterized protein</fullName>
    </submittedName>
</protein>
<evidence type="ECO:0000256" key="1">
    <source>
        <dbReference type="SAM" id="MobiDB-lite"/>
    </source>
</evidence>
<comment type="caution">
    <text evidence="3">The sequence shown here is derived from an EMBL/GenBank/DDBJ whole genome shotgun (WGS) entry which is preliminary data.</text>
</comment>
<name>A0AAD3CJ98_9STRA</name>
<gene>
    <name evidence="3" type="ORF">CTEN210_02149</name>
</gene>
<feature type="compositionally biased region" description="Polar residues" evidence="1">
    <location>
        <begin position="161"/>
        <end position="172"/>
    </location>
</feature>
<evidence type="ECO:0000256" key="2">
    <source>
        <dbReference type="SAM" id="Phobius"/>
    </source>
</evidence>
<dbReference type="AlphaFoldDB" id="A0AAD3CJ98"/>
<feature type="region of interest" description="Disordered" evidence="1">
    <location>
        <begin position="93"/>
        <end position="136"/>
    </location>
</feature>
<keyword evidence="2" id="KW-1133">Transmembrane helix</keyword>
<dbReference type="EMBL" id="BLLK01000022">
    <property type="protein sequence ID" value="GFH45675.1"/>
    <property type="molecule type" value="Genomic_DNA"/>
</dbReference>
<accession>A0AAD3CJ98</accession>
<keyword evidence="2" id="KW-0472">Membrane</keyword>
<feature type="compositionally biased region" description="Basic and acidic residues" evidence="1">
    <location>
        <begin position="96"/>
        <end position="132"/>
    </location>
</feature>
<feature type="transmembrane region" description="Helical" evidence="2">
    <location>
        <begin position="279"/>
        <end position="301"/>
    </location>
</feature>
<feature type="transmembrane region" description="Helical" evidence="2">
    <location>
        <begin position="211"/>
        <end position="232"/>
    </location>
</feature>
<feature type="compositionally biased region" description="Low complexity" evidence="1">
    <location>
        <begin position="173"/>
        <end position="185"/>
    </location>
</feature>
<feature type="transmembrane region" description="Helical" evidence="2">
    <location>
        <begin position="238"/>
        <end position="258"/>
    </location>
</feature>